<feature type="compositionally biased region" description="Acidic residues" evidence="5">
    <location>
        <begin position="558"/>
        <end position="568"/>
    </location>
</feature>
<evidence type="ECO:0000256" key="6">
    <source>
        <dbReference type="SAM" id="Phobius"/>
    </source>
</evidence>
<feature type="region of interest" description="Disordered" evidence="5">
    <location>
        <begin position="12"/>
        <end position="33"/>
    </location>
</feature>
<evidence type="ECO:0000256" key="4">
    <source>
        <dbReference type="ARBA" id="ARBA00023136"/>
    </source>
</evidence>
<protein>
    <recommendedName>
        <fullName evidence="7">Major facilitator superfamily (MFS) profile domain-containing protein</fullName>
    </recommendedName>
</protein>
<sequence length="568" mass="60581">MSSAHHDAAKVLAEDEFDRTPTPNSQQLEKHTAAEGTFESQVAQHPAPLALFLLMLAISMSTFLVALDRTIITTAIPHITDHFHSYNDVGWYASAYLITACSFLPTYGRLYGMLNTKWLFLSGLFLFELGSLICGVAPTSPVLIVGRAVAGIGSGGILTGSFVVVTRTSPLRKRPLYAGVVGMMFGVGAIAGPILGGVFTDRATWRWCFYFNLPLGGLIAAATVVFFKPHDENTSARRSPIQILVQLDLFGNVILLSTAVMFFLAMQYSAQPHAWHTARVIGLLAGAGAGLILFIVWQWRRGERALIPPSIMLQRSVAAGCINTFFVYATLLTQVYYLPVWFQACRDKSALGSGVSMIPYALGSSLFTILTGAFVSKIGYFTPPAIVGCAIATIGSGLLSTLAVNTDSSRWIGYEVLVSIGVGMANQQGFVAVQSVLSLDQIAVGSALVSASQSLGGAVFVSVGNGVLLNELYDAALPGVDINAVIVAGATGFRTFLPKEQLPALLNVYNQALRKVFLMGIVFSGLAFLAALCLEWRSVKGEKGEKGEKGDSEALNDQSEEDSPGLGL</sequence>
<feature type="transmembrane region" description="Helical" evidence="6">
    <location>
        <begin position="89"/>
        <end position="107"/>
    </location>
</feature>
<comment type="subcellular location">
    <subcellularLocation>
        <location evidence="1">Membrane</location>
        <topology evidence="1">Multi-pass membrane protein</topology>
    </subcellularLocation>
</comment>
<dbReference type="InterPro" id="IPR011701">
    <property type="entry name" value="MFS"/>
</dbReference>
<feature type="domain" description="Major facilitator superfamily (MFS) profile" evidence="7">
    <location>
        <begin position="54"/>
        <end position="501"/>
    </location>
</feature>
<dbReference type="GO" id="GO:0022857">
    <property type="term" value="F:transmembrane transporter activity"/>
    <property type="evidence" value="ECO:0007669"/>
    <property type="project" value="InterPro"/>
</dbReference>
<feature type="transmembrane region" description="Helical" evidence="6">
    <location>
        <begin position="278"/>
        <end position="297"/>
    </location>
</feature>
<feature type="transmembrane region" description="Helical" evidence="6">
    <location>
        <begin position="144"/>
        <end position="164"/>
    </location>
</feature>
<dbReference type="GO" id="GO:0005886">
    <property type="term" value="C:plasma membrane"/>
    <property type="evidence" value="ECO:0007669"/>
    <property type="project" value="TreeGrafter"/>
</dbReference>
<evidence type="ECO:0000256" key="1">
    <source>
        <dbReference type="ARBA" id="ARBA00004141"/>
    </source>
</evidence>
<dbReference type="PANTHER" id="PTHR23501">
    <property type="entry name" value="MAJOR FACILITATOR SUPERFAMILY"/>
    <property type="match status" value="1"/>
</dbReference>
<keyword evidence="4 6" id="KW-0472">Membrane</keyword>
<dbReference type="Proteomes" id="UP000593566">
    <property type="component" value="Unassembled WGS sequence"/>
</dbReference>
<evidence type="ECO:0000256" key="5">
    <source>
        <dbReference type="SAM" id="MobiDB-lite"/>
    </source>
</evidence>
<feature type="transmembrane region" description="Helical" evidence="6">
    <location>
        <begin position="176"/>
        <end position="195"/>
    </location>
</feature>
<reference evidence="8 9" key="1">
    <citation type="journal article" date="2020" name="Genomics">
        <title>Complete, high-quality genomes from long-read metagenomic sequencing of two wolf lichen thalli reveals enigmatic genome architecture.</title>
        <authorList>
            <person name="McKenzie S.K."/>
            <person name="Walston R.F."/>
            <person name="Allen J.L."/>
        </authorList>
    </citation>
    <scope>NUCLEOTIDE SEQUENCE [LARGE SCALE GENOMIC DNA]</scope>
    <source>
        <strain evidence="8">WasteWater1</strain>
    </source>
</reference>
<feature type="transmembrane region" description="Helical" evidence="6">
    <location>
        <begin position="207"/>
        <end position="227"/>
    </location>
</feature>
<keyword evidence="2 6" id="KW-0812">Transmembrane</keyword>
<feature type="transmembrane region" description="Helical" evidence="6">
    <location>
        <begin position="119"/>
        <end position="138"/>
    </location>
</feature>
<name>A0A8H6F912_9LECA</name>
<feature type="region of interest" description="Disordered" evidence="5">
    <location>
        <begin position="541"/>
        <end position="568"/>
    </location>
</feature>
<dbReference type="SUPFAM" id="SSF103473">
    <property type="entry name" value="MFS general substrate transporter"/>
    <property type="match status" value="1"/>
</dbReference>
<evidence type="ECO:0000256" key="2">
    <source>
        <dbReference type="ARBA" id="ARBA00022692"/>
    </source>
</evidence>
<evidence type="ECO:0000313" key="9">
    <source>
        <dbReference type="Proteomes" id="UP000593566"/>
    </source>
</evidence>
<dbReference type="InterPro" id="IPR036259">
    <property type="entry name" value="MFS_trans_sf"/>
</dbReference>
<dbReference type="PANTHER" id="PTHR23501:SF49">
    <property type="entry name" value="MAJOR FACILITATOR SUPERFAMILY (MFS) PROFILE DOMAIN-CONTAINING PROTEIN"/>
    <property type="match status" value="1"/>
</dbReference>
<evidence type="ECO:0000259" key="7">
    <source>
        <dbReference type="PROSITE" id="PS50850"/>
    </source>
</evidence>
<feature type="transmembrane region" description="Helical" evidence="6">
    <location>
        <begin position="49"/>
        <end position="67"/>
    </location>
</feature>
<dbReference type="AlphaFoldDB" id="A0A8H6F912"/>
<gene>
    <name evidence="8" type="ORF">HO133_005008</name>
</gene>
<organism evidence="8 9">
    <name type="scientific">Letharia lupina</name>
    <dbReference type="NCBI Taxonomy" id="560253"/>
    <lineage>
        <taxon>Eukaryota</taxon>
        <taxon>Fungi</taxon>
        <taxon>Dikarya</taxon>
        <taxon>Ascomycota</taxon>
        <taxon>Pezizomycotina</taxon>
        <taxon>Lecanoromycetes</taxon>
        <taxon>OSLEUM clade</taxon>
        <taxon>Lecanoromycetidae</taxon>
        <taxon>Lecanorales</taxon>
        <taxon>Lecanorineae</taxon>
        <taxon>Parmeliaceae</taxon>
        <taxon>Letharia</taxon>
    </lineage>
</organism>
<keyword evidence="3 6" id="KW-1133">Transmembrane helix</keyword>
<feature type="transmembrane region" description="Helical" evidence="6">
    <location>
        <begin position="385"/>
        <end position="404"/>
    </location>
</feature>
<feature type="transmembrane region" description="Helical" evidence="6">
    <location>
        <begin position="247"/>
        <end position="266"/>
    </location>
</feature>
<dbReference type="Pfam" id="PF07690">
    <property type="entry name" value="MFS_1"/>
    <property type="match status" value="1"/>
</dbReference>
<feature type="transmembrane region" description="Helical" evidence="6">
    <location>
        <begin position="357"/>
        <end position="378"/>
    </location>
</feature>
<accession>A0A8H6F912</accession>
<comment type="caution">
    <text evidence="8">The sequence shown here is derived from an EMBL/GenBank/DDBJ whole genome shotgun (WGS) entry which is preliminary data.</text>
</comment>
<dbReference type="FunFam" id="1.20.1720.10:FF:000012">
    <property type="entry name" value="MFS toxin efflux pump (AflT)"/>
    <property type="match status" value="1"/>
</dbReference>
<keyword evidence="9" id="KW-1185">Reference proteome</keyword>
<dbReference type="Gene3D" id="1.20.1250.20">
    <property type="entry name" value="MFS general substrate transporter like domains"/>
    <property type="match status" value="1"/>
</dbReference>
<feature type="transmembrane region" description="Helical" evidence="6">
    <location>
        <begin position="516"/>
        <end position="536"/>
    </location>
</feature>
<evidence type="ECO:0000256" key="3">
    <source>
        <dbReference type="ARBA" id="ARBA00022989"/>
    </source>
</evidence>
<dbReference type="FunFam" id="1.20.1250.20:FF:000196">
    <property type="entry name" value="MFS toxin efflux pump (AflT)"/>
    <property type="match status" value="1"/>
</dbReference>
<dbReference type="RefSeq" id="XP_037148618.1">
    <property type="nucleotide sequence ID" value="XM_037295920.1"/>
</dbReference>
<proteinExistence type="predicted"/>
<feature type="compositionally biased region" description="Basic and acidic residues" evidence="5">
    <location>
        <begin position="541"/>
        <end position="552"/>
    </location>
</feature>
<dbReference type="CDD" id="cd17502">
    <property type="entry name" value="MFS_Azr1_MDR_like"/>
    <property type="match status" value="1"/>
</dbReference>
<dbReference type="EMBL" id="JACCJB010000020">
    <property type="protein sequence ID" value="KAF6219183.1"/>
    <property type="molecule type" value="Genomic_DNA"/>
</dbReference>
<feature type="transmembrane region" description="Helical" evidence="6">
    <location>
        <begin position="317"/>
        <end position="337"/>
    </location>
</feature>
<dbReference type="PRINTS" id="PR01036">
    <property type="entry name" value="TCRTETB"/>
</dbReference>
<evidence type="ECO:0000313" key="8">
    <source>
        <dbReference type="EMBL" id="KAF6219183.1"/>
    </source>
</evidence>
<dbReference type="PROSITE" id="PS50850">
    <property type="entry name" value="MFS"/>
    <property type="match status" value="1"/>
</dbReference>
<dbReference type="InterPro" id="IPR020846">
    <property type="entry name" value="MFS_dom"/>
</dbReference>
<dbReference type="GeneID" id="59333414"/>